<comment type="caution">
    <text evidence="9">The sequence shown here is derived from an EMBL/GenBank/DDBJ whole genome shotgun (WGS) entry which is preliminary data.</text>
</comment>
<reference evidence="9 10" key="1">
    <citation type="journal article" date="2014" name="BMC Genomics">
        <title>Comparison of environmental and isolate Sulfobacillus genomes reveals diverse carbon, sulfur, nitrogen, and hydrogen metabolisms.</title>
        <authorList>
            <person name="Justice N.B."/>
            <person name="Norman A."/>
            <person name="Brown C.T."/>
            <person name="Singh A."/>
            <person name="Thomas B.C."/>
            <person name="Banfield J.F."/>
        </authorList>
    </citation>
    <scope>NUCLEOTIDE SEQUENCE [LARGE SCALE GENOMIC DNA]</scope>
    <source>
        <strain evidence="9">AMDSBA5</strain>
    </source>
</reference>
<dbReference type="InterPro" id="IPR036590">
    <property type="entry name" value="SRAP-like"/>
</dbReference>
<evidence type="ECO:0000256" key="1">
    <source>
        <dbReference type="ARBA" id="ARBA00008136"/>
    </source>
</evidence>
<evidence type="ECO:0000313" key="10">
    <source>
        <dbReference type="Proteomes" id="UP000242705"/>
    </source>
</evidence>
<evidence type="ECO:0000256" key="2">
    <source>
        <dbReference type="ARBA" id="ARBA00022670"/>
    </source>
</evidence>
<comment type="similarity">
    <text evidence="1 8">Belongs to the SOS response-associated peptidase family.</text>
</comment>
<dbReference type="AlphaFoldDB" id="A0A2T2X4Q3"/>
<evidence type="ECO:0000256" key="3">
    <source>
        <dbReference type="ARBA" id="ARBA00022763"/>
    </source>
</evidence>
<proteinExistence type="inferred from homology"/>
<evidence type="ECO:0000256" key="6">
    <source>
        <dbReference type="ARBA" id="ARBA00023125"/>
    </source>
</evidence>
<dbReference type="Pfam" id="PF02586">
    <property type="entry name" value="SRAP"/>
    <property type="match status" value="1"/>
</dbReference>
<keyword evidence="3" id="KW-0227">DNA damage</keyword>
<evidence type="ECO:0000256" key="7">
    <source>
        <dbReference type="ARBA" id="ARBA00023239"/>
    </source>
</evidence>
<dbReference type="GO" id="GO:0006508">
    <property type="term" value="P:proteolysis"/>
    <property type="evidence" value="ECO:0007669"/>
    <property type="project" value="UniProtKB-KW"/>
</dbReference>
<evidence type="ECO:0000256" key="4">
    <source>
        <dbReference type="ARBA" id="ARBA00022801"/>
    </source>
</evidence>
<sequence>MVHLHLSWAFPPSSVTWRQDGFWNRFIRNMTCINKRCDSRPFKEESSMCGRFSATFTWKDLTNRWPIEQDLTPPWTPRFNIAPGQNVLTIGQRMNGQWKAAWVHWGVSVHHSLLINARRESVQNKPLFREGYHHQRVIVPADGFYEWERSTRQPFRFTLDTLFAIAGILIASPARDFWYVVLLTTQADGVIQPIHDRMPWVLTDEQVPVWLGRQSHAYQSLTVVSKSWHVYPVSKKINNAQNDSPDLILPCPVDGHL</sequence>
<dbReference type="Gene3D" id="3.90.1680.10">
    <property type="entry name" value="SOS response associated peptidase-like"/>
    <property type="match status" value="1"/>
</dbReference>
<dbReference type="Proteomes" id="UP000242705">
    <property type="component" value="Unassembled WGS sequence"/>
</dbReference>
<protein>
    <recommendedName>
        <fullName evidence="8">Abasic site processing protein</fullName>
        <ecNumber evidence="8">3.4.-.-</ecNumber>
    </recommendedName>
</protein>
<dbReference type="PANTHER" id="PTHR13604:SF0">
    <property type="entry name" value="ABASIC SITE PROCESSING PROTEIN HMCES"/>
    <property type="match status" value="1"/>
</dbReference>
<keyword evidence="7" id="KW-0456">Lyase</keyword>
<organism evidence="9 10">
    <name type="scientific">Sulfobacillus thermosulfidooxidans</name>
    <dbReference type="NCBI Taxonomy" id="28034"/>
    <lineage>
        <taxon>Bacteria</taxon>
        <taxon>Bacillati</taxon>
        <taxon>Bacillota</taxon>
        <taxon>Clostridia</taxon>
        <taxon>Eubacteriales</taxon>
        <taxon>Clostridiales Family XVII. Incertae Sedis</taxon>
        <taxon>Sulfobacillus</taxon>
    </lineage>
</organism>
<dbReference type="EMBL" id="PXYX01000002">
    <property type="protein sequence ID" value="PSR29457.1"/>
    <property type="molecule type" value="Genomic_DNA"/>
</dbReference>
<accession>A0A2T2X4Q3</accession>
<dbReference type="EC" id="3.4.-.-" evidence="8"/>
<dbReference type="GO" id="GO:0003697">
    <property type="term" value="F:single-stranded DNA binding"/>
    <property type="evidence" value="ECO:0007669"/>
    <property type="project" value="InterPro"/>
</dbReference>
<keyword evidence="6" id="KW-0238">DNA-binding</keyword>
<dbReference type="SUPFAM" id="SSF143081">
    <property type="entry name" value="BB1717-like"/>
    <property type="match status" value="1"/>
</dbReference>
<keyword evidence="4 8" id="KW-0378">Hydrolase</keyword>
<dbReference type="GO" id="GO:0016829">
    <property type="term" value="F:lyase activity"/>
    <property type="evidence" value="ECO:0007669"/>
    <property type="project" value="UniProtKB-KW"/>
</dbReference>
<evidence type="ECO:0000256" key="5">
    <source>
        <dbReference type="ARBA" id="ARBA00023124"/>
    </source>
</evidence>
<gene>
    <name evidence="9" type="ORF">C7B47_01710</name>
</gene>
<dbReference type="PANTHER" id="PTHR13604">
    <property type="entry name" value="DC12-RELATED"/>
    <property type="match status" value="1"/>
</dbReference>
<evidence type="ECO:0000256" key="8">
    <source>
        <dbReference type="RuleBase" id="RU364100"/>
    </source>
</evidence>
<evidence type="ECO:0000313" key="9">
    <source>
        <dbReference type="EMBL" id="PSR29457.1"/>
    </source>
</evidence>
<name>A0A2T2X4Q3_SULTH</name>
<dbReference type="GO" id="GO:0008233">
    <property type="term" value="F:peptidase activity"/>
    <property type="evidence" value="ECO:0007669"/>
    <property type="project" value="UniProtKB-KW"/>
</dbReference>
<dbReference type="GO" id="GO:0106300">
    <property type="term" value="P:protein-DNA covalent cross-linking repair"/>
    <property type="evidence" value="ECO:0007669"/>
    <property type="project" value="InterPro"/>
</dbReference>
<dbReference type="InterPro" id="IPR003738">
    <property type="entry name" value="SRAP"/>
</dbReference>
<keyword evidence="2 8" id="KW-0645">Protease</keyword>
<keyword evidence="5" id="KW-0190">Covalent protein-DNA linkage</keyword>